<feature type="domain" description="Histidine kinase" evidence="16">
    <location>
        <begin position="463"/>
        <end position="693"/>
    </location>
</feature>
<feature type="domain" description="PAS" evidence="18">
    <location>
        <begin position="322"/>
        <end position="390"/>
    </location>
</feature>
<dbReference type="InterPro" id="IPR003594">
    <property type="entry name" value="HATPase_dom"/>
</dbReference>
<evidence type="ECO:0000256" key="3">
    <source>
        <dbReference type="ARBA" id="ARBA00006402"/>
    </source>
</evidence>
<dbReference type="SMART" id="SM00086">
    <property type="entry name" value="PAC"/>
    <property type="match status" value="1"/>
</dbReference>
<dbReference type="InterPro" id="IPR000700">
    <property type="entry name" value="PAS-assoc_C"/>
</dbReference>
<dbReference type="InterPro" id="IPR000014">
    <property type="entry name" value="PAS"/>
</dbReference>
<reference evidence="20" key="2">
    <citation type="submission" date="2019-11" db="EMBL/GenBank/DDBJ databases">
        <title>Improved Assembly of Tolypothrix boutellei genome.</title>
        <authorList>
            <person name="Sarangi A.N."/>
            <person name="Mukherjee M."/>
            <person name="Ghosh S."/>
            <person name="Singh D."/>
            <person name="Das A."/>
            <person name="Kant S."/>
            <person name="Prusty A."/>
            <person name="Tripathy S."/>
        </authorList>
    </citation>
    <scope>NUCLEOTIDE SEQUENCE</scope>
    <source>
        <strain evidence="20">VB521301</strain>
    </source>
</reference>
<dbReference type="SUPFAM" id="SSF52172">
    <property type="entry name" value="CheY-like"/>
    <property type="match status" value="3"/>
</dbReference>
<feature type="domain" description="Response regulatory" evidence="17">
    <location>
        <begin position="173"/>
        <end position="289"/>
    </location>
</feature>
<dbReference type="Gene3D" id="3.30.450.20">
    <property type="entry name" value="PAS domain"/>
    <property type="match status" value="1"/>
</dbReference>
<dbReference type="PROSITE" id="PS50112">
    <property type="entry name" value="PAS"/>
    <property type="match status" value="1"/>
</dbReference>
<evidence type="ECO:0000259" key="19">
    <source>
        <dbReference type="PROSITE" id="PS50113"/>
    </source>
</evidence>
<dbReference type="InterPro" id="IPR036097">
    <property type="entry name" value="HisK_dim/P_sf"/>
</dbReference>
<dbReference type="EMBL" id="JHEG04000001">
    <property type="protein sequence ID" value="KAF3887060.1"/>
    <property type="molecule type" value="Genomic_DNA"/>
</dbReference>
<dbReference type="GO" id="GO:0000155">
    <property type="term" value="F:phosphorelay sensor kinase activity"/>
    <property type="evidence" value="ECO:0007669"/>
    <property type="project" value="InterPro"/>
</dbReference>
<dbReference type="CDD" id="cd17546">
    <property type="entry name" value="REC_hyHK_CKI1_RcsC-like"/>
    <property type="match status" value="1"/>
</dbReference>
<dbReference type="InterPro" id="IPR004358">
    <property type="entry name" value="Sig_transdc_His_kin-like_C"/>
</dbReference>
<evidence type="ECO:0000256" key="2">
    <source>
        <dbReference type="ARBA" id="ARBA00004370"/>
    </source>
</evidence>
<dbReference type="SUPFAM" id="SSF55785">
    <property type="entry name" value="PYP-like sensor domain (PAS domain)"/>
    <property type="match status" value="1"/>
</dbReference>
<keyword evidence="7" id="KW-0547">Nucleotide-binding</keyword>
<proteinExistence type="inferred from homology"/>
<keyword evidence="6" id="KW-0808">Transferase</keyword>
<feature type="domain" description="Response regulatory" evidence="17">
    <location>
        <begin position="28"/>
        <end position="152"/>
    </location>
</feature>
<dbReference type="AlphaFoldDB" id="A0A0C1R069"/>
<dbReference type="NCBIfam" id="TIGR00229">
    <property type="entry name" value="sensory_box"/>
    <property type="match status" value="1"/>
</dbReference>
<dbReference type="OrthoDB" id="502671at2"/>
<evidence type="ECO:0000256" key="11">
    <source>
        <dbReference type="ARBA" id="ARBA00023136"/>
    </source>
</evidence>
<dbReference type="PROSITE" id="PS50113">
    <property type="entry name" value="PAC"/>
    <property type="match status" value="1"/>
</dbReference>
<dbReference type="SUPFAM" id="SSF55874">
    <property type="entry name" value="ATPase domain of HSP90 chaperone/DNA topoisomerase II/histidine kinase"/>
    <property type="match status" value="1"/>
</dbReference>
<evidence type="ECO:0000256" key="8">
    <source>
        <dbReference type="ARBA" id="ARBA00022777"/>
    </source>
</evidence>
<evidence type="ECO:0000256" key="7">
    <source>
        <dbReference type="ARBA" id="ARBA00022741"/>
    </source>
</evidence>
<accession>A0A0C1R069</accession>
<evidence type="ECO:0000256" key="15">
    <source>
        <dbReference type="SAM" id="Coils"/>
    </source>
</evidence>
<feature type="modified residue" description="4-aspartylphosphate" evidence="14">
    <location>
        <position position="83"/>
    </location>
</feature>
<keyword evidence="8 21" id="KW-0418">Kinase</keyword>
<reference evidence="21" key="1">
    <citation type="journal article" date="2015" name="Genome Announc.">
        <title>Draft Genome Sequence of Tolypothrix boutellei Strain VB521301.</title>
        <authorList>
            <person name="Chandrababunaidu M.M."/>
            <person name="Singh D."/>
            <person name="Sen D."/>
            <person name="Bhan S."/>
            <person name="Das S."/>
            <person name="Gupta A."/>
            <person name="Adhikary S.P."/>
            <person name="Tripathy S."/>
        </authorList>
    </citation>
    <scope>NUCLEOTIDE SEQUENCE</scope>
    <source>
        <strain evidence="21">VB521301</strain>
    </source>
</reference>
<dbReference type="EC" id="2.7.13.3" evidence="4"/>
<evidence type="ECO:0000313" key="20">
    <source>
        <dbReference type="EMBL" id="KAF3887060.1"/>
    </source>
</evidence>
<dbReference type="Pfam" id="PF02518">
    <property type="entry name" value="HATPase_c"/>
    <property type="match status" value="1"/>
</dbReference>
<dbReference type="SMART" id="SM00388">
    <property type="entry name" value="HisKA"/>
    <property type="match status" value="1"/>
</dbReference>
<keyword evidence="11" id="KW-0472">Membrane</keyword>
<evidence type="ECO:0000256" key="5">
    <source>
        <dbReference type="ARBA" id="ARBA00022553"/>
    </source>
</evidence>
<dbReference type="Gene3D" id="1.10.287.130">
    <property type="match status" value="1"/>
</dbReference>
<dbReference type="PANTHER" id="PTHR45339:SF1">
    <property type="entry name" value="HYBRID SIGNAL TRANSDUCTION HISTIDINE KINASE J"/>
    <property type="match status" value="1"/>
</dbReference>
<keyword evidence="15" id="KW-0175">Coiled coil</keyword>
<dbReference type="FunFam" id="1.10.287.130:FF:000038">
    <property type="entry name" value="Sensory transduction histidine kinase"/>
    <property type="match status" value="1"/>
</dbReference>
<comment type="caution">
    <text evidence="21">The sequence shown here is derived from an EMBL/GenBank/DDBJ whole genome shotgun (WGS) entry which is preliminary data.</text>
</comment>
<protein>
    <recommendedName>
        <fullName evidence="13">Circadian input-output histidine kinase CikA</fullName>
        <ecNumber evidence="4">2.7.13.3</ecNumber>
    </recommendedName>
</protein>
<keyword evidence="9" id="KW-0067">ATP-binding</keyword>
<keyword evidence="5 14" id="KW-0597">Phosphoprotein</keyword>
<evidence type="ECO:0000256" key="6">
    <source>
        <dbReference type="ARBA" id="ARBA00022679"/>
    </source>
</evidence>
<dbReference type="GO" id="GO:0005524">
    <property type="term" value="F:ATP binding"/>
    <property type="evidence" value="ECO:0007669"/>
    <property type="project" value="UniProtKB-KW"/>
</dbReference>
<dbReference type="FunFam" id="3.30.565.10:FF:000010">
    <property type="entry name" value="Sensor histidine kinase RcsC"/>
    <property type="match status" value="1"/>
</dbReference>
<evidence type="ECO:0000256" key="9">
    <source>
        <dbReference type="ARBA" id="ARBA00022840"/>
    </source>
</evidence>
<dbReference type="STRING" id="1479485.DA73_0221555"/>
<dbReference type="CDD" id="cd16922">
    <property type="entry name" value="HATPase_EvgS-ArcB-TorS-like"/>
    <property type="match status" value="1"/>
</dbReference>
<evidence type="ECO:0000259" key="16">
    <source>
        <dbReference type="PROSITE" id="PS50109"/>
    </source>
</evidence>
<dbReference type="InterPro" id="IPR003661">
    <property type="entry name" value="HisK_dim/P_dom"/>
</dbReference>
<dbReference type="CDD" id="cd00130">
    <property type="entry name" value="PAS"/>
    <property type="match status" value="1"/>
</dbReference>
<dbReference type="Proteomes" id="UP000029738">
    <property type="component" value="Unassembled WGS sequence"/>
</dbReference>
<comment type="subcellular location">
    <subcellularLocation>
        <location evidence="2">Membrane</location>
    </subcellularLocation>
</comment>
<keyword evidence="22" id="KW-1185">Reference proteome</keyword>
<dbReference type="SMART" id="SM00448">
    <property type="entry name" value="REC"/>
    <property type="match status" value="3"/>
</dbReference>
<feature type="domain" description="Response regulatory" evidence="17">
    <location>
        <begin position="720"/>
        <end position="836"/>
    </location>
</feature>
<keyword evidence="10" id="KW-0902">Two-component regulatory system</keyword>
<dbReference type="RefSeq" id="WP_038083769.1">
    <property type="nucleotide sequence ID" value="NZ_JHEG04000001.1"/>
</dbReference>
<dbReference type="InterPro" id="IPR001789">
    <property type="entry name" value="Sig_transdc_resp-reg_receiver"/>
</dbReference>
<feature type="coiled-coil region" evidence="15">
    <location>
        <begin position="288"/>
        <end position="318"/>
    </location>
</feature>
<dbReference type="SMART" id="SM00387">
    <property type="entry name" value="HATPase_c"/>
    <property type="match status" value="1"/>
</dbReference>
<feature type="modified residue" description="4-aspartylphosphate" evidence="14">
    <location>
        <position position="769"/>
    </location>
</feature>
<evidence type="ECO:0000256" key="1">
    <source>
        <dbReference type="ARBA" id="ARBA00000085"/>
    </source>
</evidence>
<dbReference type="InterPro" id="IPR001610">
    <property type="entry name" value="PAC"/>
</dbReference>
<evidence type="ECO:0000259" key="18">
    <source>
        <dbReference type="PROSITE" id="PS50112"/>
    </source>
</evidence>
<dbReference type="Pfam" id="PF13426">
    <property type="entry name" value="PAS_9"/>
    <property type="match status" value="1"/>
</dbReference>
<dbReference type="Pfam" id="PF00512">
    <property type="entry name" value="HisKA"/>
    <property type="match status" value="1"/>
</dbReference>
<dbReference type="GO" id="GO:0016020">
    <property type="term" value="C:membrane"/>
    <property type="evidence" value="ECO:0007669"/>
    <property type="project" value="UniProtKB-SubCell"/>
</dbReference>
<dbReference type="Gene3D" id="3.40.50.2300">
    <property type="match status" value="3"/>
</dbReference>
<dbReference type="Pfam" id="PF00072">
    <property type="entry name" value="Response_reg"/>
    <property type="match status" value="2"/>
</dbReference>
<dbReference type="InterPro" id="IPR005467">
    <property type="entry name" value="His_kinase_dom"/>
</dbReference>
<dbReference type="PANTHER" id="PTHR45339">
    <property type="entry name" value="HYBRID SIGNAL TRANSDUCTION HISTIDINE KINASE J"/>
    <property type="match status" value="1"/>
</dbReference>
<dbReference type="PRINTS" id="PR00344">
    <property type="entry name" value="BCTRLSENSOR"/>
</dbReference>
<feature type="modified residue" description="4-aspartylphosphate" evidence="14">
    <location>
        <position position="222"/>
    </location>
</feature>
<organism evidence="21">
    <name type="scientific">Tolypothrix bouteillei VB521301</name>
    <dbReference type="NCBI Taxonomy" id="1479485"/>
    <lineage>
        <taxon>Bacteria</taxon>
        <taxon>Bacillati</taxon>
        <taxon>Cyanobacteriota</taxon>
        <taxon>Cyanophyceae</taxon>
        <taxon>Nostocales</taxon>
        <taxon>Tolypothrichaceae</taxon>
        <taxon>Tolypothrix</taxon>
    </lineage>
</organism>
<dbReference type="InterPro" id="IPR036890">
    <property type="entry name" value="HATPase_C_sf"/>
</dbReference>
<dbReference type="PROSITE" id="PS50109">
    <property type="entry name" value="HIS_KIN"/>
    <property type="match status" value="1"/>
</dbReference>
<evidence type="ECO:0000256" key="12">
    <source>
        <dbReference type="ARBA" id="ARBA00023306"/>
    </source>
</evidence>
<dbReference type="SUPFAM" id="SSF47384">
    <property type="entry name" value="Homodimeric domain of signal transducing histidine kinase"/>
    <property type="match status" value="1"/>
</dbReference>
<evidence type="ECO:0000256" key="13">
    <source>
        <dbReference type="ARBA" id="ARBA00074306"/>
    </source>
</evidence>
<dbReference type="Gene3D" id="3.30.565.10">
    <property type="entry name" value="Histidine kinase-like ATPase, C-terminal domain"/>
    <property type="match status" value="1"/>
</dbReference>
<comment type="similarity">
    <text evidence="3">In the N-terminal section; belongs to the phytochrome family.</text>
</comment>
<evidence type="ECO:0000256" key="10">
    <source>
        <dbReference type="ARBA" id="ARBA00023012"/>
    </source>
</evidence>
<name>A0A0C1R069_9CYAN</name>
<feature type="domain" description="PAC" evidence="19">
    <location>
        <begin position="391"/>
        <end position="445"/>
    </location>
</feature>
<keyword evidence="12" id="KW-0131">Cell cycle</keyword>
<dbReference type="InterPro" id="IPR011006">
    <property type="entry name" value="CheY-like_superfamily"/>
</dbReference>
<dbReference type="PROSITE" id="PS50110">
    <property type="entry name" value="RESPONSE_REGULATORY"/>
    <property type="match status" value="3"/>
</dbReference>
<gene>
    <name evidence="21" type="ORF">DA73_0221555</name>
    <name evidence="20" type="ORF">DA73_0400017375</name>
</gene>
<dbReference type="InterPro" id="IPR035965">
    <property type="entry name" value="PAS-like_dom_sf"/>
</dbReference>
<evidence type="ECO:0000259" key="17">
    <source>
        <dbReference type="PROSITE" id="PS50110"/>
    </source>
</evidence>
<dbReference type="EMBL" id="JHEG02000048">
    <property type="protein sequence ID" value="KIE11014.1"/>
    <property type="molecule type" value="Genomic_DNA"/>
</dbReference>
<comment type="catalytic activity">
    <reaction evidence="1">
        <text>ATP + protein L-histidine = ADP + protein N-phospho-L-histidine.</text>
        <dbReference type="EC" id="2.7.13.3"/>
    </reaction>
</comment>
<sequence>MTDVSENDGSLVYLKDDISYKEVTDAWKVMIVDDDIYVHQATHLALEDFTFEGKPLKLISAFSGVEAQQLIQDNPDTAFILLDVVMETQDAGLKVVKYIREVVKNQLVRIILTTAQPGQAPETSVILDYDINDYKTKLELTQQKLITTTIVALRSYRQILQTQQPQFTIPQANILVVDDNLSDLQLLSKTLSESGYKVRPTQSGNLAIRSANLYPPDIILIDIYLRDYDGYTVCQKLKATETTSSIPIIFISASCEIFDKVKAFEVGGIDYITKPFQPEEIIARIETHLTNRRLKQQLEEQNRRLQQEIQIRTLAEERLLIVERAIAATSDGIVITTASPDYSLVYVNSGFENLTGYSVAEVIGKNCRFLQGDETDQPGLLEIRQALKDGRECQVVVRNFRKDGTSFWNELKISPVYDAAGNLTNFIGVLKDISKRLATEQALAIAKEAAEQASKAKSAFLANMSHELRTPLNAILGFSQLMLRSANLPVDQKENVDIIHNSGEHLLALINQILDFSKIEAGRVTLNCKTFDIVNLLNEVRHLFRLKAKEKGLELIFDCIAEIPQYIRTDEVKLRQVLINLLSNAIKFTVQGSVTLTVELISNLEEITHPNQTSITDSLVFSITDTGIGIAPCEMDNLFQPFVQTSSGQKSHEGTGLGLAISRQFVQLMGGEMTVRSGLGHGTTFTFNLPVDIDFEVNKSESQKLTPRVIALEPNHPPCRLLIVDDTDYNRQLLVKLLAPLGFELKEANNGQQAIEIWEDWQPHLIWMDLRMPILDGYKATQYIRAQAKGLSCAIIALTASTSQEAEAATLAMGFNAFIRKPVSEKTIFDTLNNYLGVHYVYEQKVPDAQDSRELVEIPKLSVQWVTEMKQAINCADLELIDNLIAQIYVEHPSFAQHLQGHLNNFEYKKILRIITENYAKE</sequence>
<evidence type="ECO:0000256" key="4">
    <source>
        <dbReference type="ARBA" id="ARBA00012438"/>
    </source>
</evidence>
<evidence type="ECO:0000313" key="21">
    <source>
        <dbReference type="EMBL" id="KIE11014.1"/>
    </source>
</evidence>
<evidence type="ECO:0000256" key="14">
    <source>
        <dbReference type="PROSITE-ProRule" id="PRU00169"/>
    </source>
</evidence>
<dbReference type="CDD" id="cd00082">
    <property type="entry name" value="HisKA"/>
    <property type="match status" value="1"/>
</dbReference>
<evidence type="ECO:0000313" key="22">
    <source>
        <dbReference type="Proteomes" id="UP000029738"/>
    </source>
</evidence>